<keyword evidence="3" id="KW-1185">Reference proteome</keyword>
<accession>A0A2N3L194</accession>
<organism evidence="2 3">
    <name type="scientific">Thalassospira lohafexi</name>
    <dbReference type="NCBI Taxonomy" id="744227"/>
    <lineage>
        <taxon>Bacteria</taxon>
        <taxon>Pseudomonadati</taxon>
        <taxon>Pseudomonadota</taxon>
        <taxon>Alphaproteobacteria</taxon>
        <taxon>Rhodospirillales</taxon>
        <taxon>Thalassospiraceae</taxon>
        <taxon>Thalassospira</taxon>
    </lineage>
</organism>
<dbReference type="AlphaFoldDB" id="A0A2N3L194"/>
<dbReference type="Proteomes" id="UP000233332">
    <property type="component" value="Unassembled WGS sequence"/>
</dbReference>
<keyword evidence="1" id="KW-0472">Membrane</keyword>
<keyword evidence="1" id="KW-1133">Transmembrane helix</keyword>
<comment type="caution">
    <text evidence="2">The sequence shown here is derived from an EMBL/GenBank/DDBJ whole genome shotgun (WGS) entry which is preliminary data.</text>
</comment>
<evidence type="ECO:0000256" key="1">
    <source>
        <dbReference type="SAM" id="Phobius"/>
    </source>
</evidence>
<gene>
    <name evidence="2" type="ORF">COO92_20355</name>
</gene>
<keyword evidence="1" id="KW-0812">Transmembrane</keyword>
<protein>
    <submittedName>
        <fullName evidence="2">Uncharacterized protein</fullName>
    </submittedName>
</protein>
<proteinExistence type="predicted"/>
<feature type="transmembrane region" description="Helical" evidence="1">
    <location>
        <begin position="198"/>
        <end position="219"/>
    </location>
</feature>
<sequence>MEIIKEKTMADRTPIIDAPFCATCDVVQVYEKNAREFVEALTVVLSSGMLKIFIAVVGLWLMVQGIKMILGRADLASLCRETFFVIVAGGLIADGTGLVMIIYKMAIGTMTAAASAVLIAAGNVSGADWTADGTDHYSGVTLLVFASERGFMKVLDVGFELWKSFSVGNLTGPLTGVLIIIPWFLLIVVYFSQVMVTIFRVAVLAGLSPFIMLGIGFQWSQGMVWKGLKSLIAAGLVLYGATLAIGICLFAVTSLDLDTRMVGIDGGSFFTGPGFLAVILGIMGTVFVTEATGIANSIAESQFTNTAAATMAGSAVGASMYMAKKFGPPGLKQALNFADKATGVAQSGLGAARETLFNNPDILGSAKGSALNDLGKMGGGSSASNFGEYVDRLKRGGISNN</sequence>
<feature type="transmembrane region" description="Helical" evidence="1">
    <location>
        <begin position="170"/>
        <end position="191"/>
    </location>
</feature>
<name>A0A2N3L194_9PROT</name>
<feature type="transmembrane region" description="Helical" evidence="1">
    <location>
        <begin position="231"/>
        <end position="255"/>
    </location>
</feature>
<feature type="transmembrane region" description="Helical" evidence="1">
    <location>
        <begin position="40"/>
        <end position="63"/>
    </location>
</feature>
<evidence type="ECO:0000313" key="3">
    <source>
        <dbReference type="Proteomes" id="UP000233332"/>
    </source>
</evidence>
<feature type="transmembrane region" description="Helical" evidence="1">
    <location>
        <begin position="267"/>
        <end position="288"/>
    </location>
</feature>
<reference evidence="2 3" key="1">
    <citation type="submission" date="2017-09" db="EMBL/GenBank/DDBJ databases">
        <title>Biodiversity and function of Thalassospira species in the particle-attached aromatic-hydrocarbon-degrading consortia from the surface seawater of the China South Sea.</title>
        <authorList>
            <person name="Dong C."/>
            <person name="Lai Q."/>
            <person name="Shao Z."/>
        </authorList>
    </citation>
    <scope>NUCLEOTIDE SEQUENCE [LARGE SCALE GENOMIC DNA]</scope>
    <source>
        <strain evidence="2 3">139Z-12</strain>
    </source>
</reference>
<evidence type="ECO:0000313" key="2">
    <source>
        <dbReference type="EMBL" id="PKR56583.1"/>
    </source>
</evidence>
<feature type="transmembrane region" description="Helical" evidence="1">
    <location>
        <begin position="83"/>
        <end position="103"/>
    </location>
</feature>
<dbReference type="EMBL" id="NXGX01000011">
    <property type="protein sequence ID" value="PKR56583.1"/>
    <property type="molecule type" value="Genomic_DNA"/>
</dbReference>